<sequence>MEIVNLNKQDHNGWDLETYYSEHKARIIFKMTNDVIANLDFKDEFEELLTTKLGLHSEDYMIPDFPHGKFEVYLIDTKPVFQIRLNEEYLPIVDRITKIEIHDADIPFKELA</sequence>
<proteinExistence type="predicted"/>
<protein>
    <submittedName>
        <fullName evidence="1">Uncharacterized protein</fullName>
    </submittedName>
</protein>
<accession>A0A2L0V0Z7</accession>
<name>A0A2L0V0Z7_9CAUD</name>
<organism evidence="1 2">
    <name type="scientific">Agrobacterium phage Atu_ph07</name>
    <dbReference type="NCBI Taxonomy" id="2024264"/>
    <lineage>
        <taxon>Viruses</taxon>
        <taxon>Duplodnaviria</taxon>
        <taxon>Heunggongvirae</taxon>
        <taxon>Uroviricota</taxon>
        <taxon>Caudoviricetes</taxon>
        <taxon>Polybotosvirus</taxon>
        <taxon>Polybotosvirus Atuph07</taxon>
    </lineage>
</organism>
<dbReference type="KEGG" id="vg:40088693"/>
<dbReference type="RefSeq" id="YP_009612355.1">
    <property type="nucleotide sequence ID" value="NC_042013.1"/>
</dbReference>
<reference evidence="1 2" key="1">
    <citation type="submission" date="2017-06" db="EMBL/GenBank/DDBJ databases">
        <authorList>
            <person name="Kim H.J."/>
            <person name="Triplett B.A."/>
        </authorList>
    </citation>
    <scope>NUCLEOTIDE SEQUENCE [LARGE SCALE GENOMIC DNA]</scope>
</reference>
<dbReference type="EMBL" id="MF403008">
    <property type="protein sequence ID" value="AUZ95436.1"/>
    <property type="molecule type" value="Genomic_DNA"/>
</dbReference>
<evidence type="ECO:0000313" key="2">
    <source>
        <dbReference type="Proteomes" id="UP000223025"/>
    </source>
</evidence>
<evidence type="ECO:0000313" key="1">
    <source>
        <dbReference type="EMBL" id="AUZ95436.1"/>
    </source>
</evidence>
<dbReference type="GeneID" id="40088693"/>
<dbReference type="Proteomes" id="UP000223025">
    <property type="component" value="Segment"/>
</dbReference>
<keyword evidence="2" id="KW-1185">Reference proteome</keyword>